<dbReference type="InterPro" id="IPR028994">
    <property type="entry name" value="Integrin_alpha_N"/>
</dbReference>
<proteinExistence type="predicted"/>
<organism evidence="2 3">
    <name type="scientific">Splendidivirga corallicola</name>
    <dbReference type="NCBI Taxonomy" id="3051826"/>
    <lineage>
        <taxon>Bacteria</taxon>
        <taxon>Pseudomonadati</taxon>
        <taxon>Bacteroidota</taxon>
        <taxon>Cytophagia</taxon>
        <taxon>Cytophagales</taxon>
        <taxon>Splendidivirgaceae</taxon>
        <taxon>Splendidivirga</taxon>
    </lineage>
</organism>
<keyword evidence="1" id="KW-0732">Signal</keyword>
<dbReference type="Pfam" id="PF13585">
    <property type="entry name" value="CHU_C"/>
    <property type="match status" value="1"/>
</dbReference>
<comment type="caution">
    <text evidence="2">The sequence shown here is derived from an EMBL/GenBank/DDBJ whole genome shotgun (WGS) entry which is preliminary data.</text>
</comment>
<dbReference type="NCBIfam" id="TIGR04131">
    <property type="entry name" value="Bac_Flav_CTERM"/>
    <property type="match status" value="1"/>
</dbReference>
<dbReference type="RefSeq" id="WP_346751910.1">
    <property type="nucleotide sequence ID" value="NZ_JAUJEA010000003.1"/>
</dbReference>
<dbReference type="PANTHER" id="PTHR46580">
    <property type="entry name" value="SENSOR KINASE-RELATED"/>
    <property type="match status" value="1"/>
</dbReference>
<dbReference type="Gene3D" id="2.130.10.130">
    <property type="entry name" value="Integrin alpha, N-terminal"/>
    <property type="match status" value="1"/>
</dbReference>
<gene>
    <name evidence="2" type="ORF">QQ008_10945</name>
</gene>
<evidence type="ECO:0000313" key="2">
    <source>
        <dbReference type="EMBL" id="MDN5201886.1"/>
    </source>
</evidence>
<evidence type="ECO:0000256" key="1">
    <source>
        <dbReference type="ARBA" id="ARBA00022729"/>
    </source>
</evidence>
<dbReference type="Proteomes" id="UP001172082">
    <property type="component" value="Unassembled WGS sequence"/>
</dbReference>
<dbReference type="SUPFAM" id="SSF69318">
    <property type="entry name" value="Integrin alpha N-terminal domain"/>
    <property type="match status" value="2"/>
</dbReference>
<dbReference type="InterPro" id="IPR013783">
    <property type="entry name" value="Ig-like_fold"/>
</dbReference>
<dbReference type="InterPro" id="IPR003961">
    <property type="entry name" value="FN3_dom"/>
</dbReference>
<reference evidence="2" key="1">
    <citation type="submission" date="2023-06" db="EMBL/GenBank/DDBJ databases">
        <title>Genomic of Parafulvivirga corallium.</title>
        <authorList>
            <person name="Wang G."/>
        </authorList>
    </citation>
    <scope>NUCLEOTIDE SEQUENCE</scope>
    <source>
        <strain evidence="2">BMA10</strain>
    </source>
</reference>
<dbReference type="PANTHER" id="PTHR46580:SF4">
    <property type="entry name" value="ATP_GTP-BINDING PROTEIN"/>
    <property type="match status" value="1"/>
</dbReference>
<sequence length="708" mass="78591">MSNINGINLGSSEWIDYNSDGLLDIFINGFKIGDEDINHGTIFRNEGDNSLVKAEISKFTRVLYGDQDWGDYNNDGHLDLILIGTTSGFNSENVTKIYKNLGNDSFVEINHSLPRISRGNVYWIDLDMDGDKDIFLMGLDSELNFLANVYENKGNDTFEASTEVYSGGSGRINFNKNSSVWADFDNDGDSDGILGYSSKTGGYGVKLFENLGNLNFNEIKVQLPQYNYTSIDIFDFDNDNFLDIAMSGAKVSSISSEEESASVTILRNIGNLKFEIFFDDNVGVYWGSIDCGDYNNDGFSDILLSGAGNGKSETFVLENVKASSFIQKEFDLTNTKFGGAHWGMLDPSNSLDIFIHGSTTNSPSDAISNIFLNQNEDSNLPPSAPIGLHYTIHDENLIVTWDSTFDDKTRRNGMTYNVHFGTSENGGEIINSQSTTSGIRKIVRIGNNGTKTKFIYPNLSDGKYYFKVQAIDNAFNGSLFSETLEICNPVEISLEDTVYKCPNESVDLSINEGFESYLWNTGDQRSSLTIFNEGLYKITVVDNIGCTGIDSVQVINIALPTVNLGGDITICRNDSIILDATFPEGVYRWQDESREPTFEATEPGTYWVEVKNMCGVAIDSIKLSLPESMIFIPNVFTPNGDGINDYFEIMPNMSNLALKVFNRFGTNVYESTFYENDWNGGNLPGGTYYYLLTDACGVHYKGIVTILY</sequence>
<dbReference type="Gene3D" id="2.60.40.10">
    <property type="entry name" value="Immunoglobulins"/>
    <property type="match status" value="1"/>
</dbReference>
<dbReference type="InterPro" id="IPR026341">
    <property type="entry name" value="T9SS_type_B"/>
</dbReference>
<dbReference type="EMBL" id="JAUJEA010000003">
    <property type="protein sequence ID" value="MDN5201886.1"/>
    <property type="molecule type" value="Genomic_DNA"/>
</dbReference>
<protein>
    <submittedName>
        <fullName evidence="2">FG-GAP-like repeat-containing protein</fullName>
    </submittedName>
</protein>
<dbReference type="CDD" id="cd00063">
    <property type="entry name" value="FN3"/>
    <property type="match status" value="1"/>
</dbReference>
<keyword evidence="3" id="KW-1185">Reference proteome</keyword>
<evidence type="ECO:0000313" key="3">
    <source>
        <dbReference type="Proteomes" id="UP001172082"/>
    </source>
</evidence>
<accession>A0ABT8KMD8</accession>
<dbReference type="Pfam" id="PF13517">
    <property type="entry name" value="FG-GAP_3"/>
    <property type="match status" value="2"/>
</dbReference>
<dbReference type="InterPro" id="IPR013517">
    <property type="entry name" value="FG-GAP"/>
</dbReference>
<name>A0ABT8KMD8_9BACT</name>